<dbReference type="CDD" id="cd05907">
    <property type="entry name" value="VL_LC_FACS_like"/>
    <property type="match status" value="1"/>
</dbReference>
<evidence type="ECO:0000259" key="3">
    <source>
        <dbReference type="Pfam" id="PF00501"/>
    </source>
</evidence>
<dbReference type="SUPFAM" id="SSF56801">
    <property type="entry name" value="Acetyl-CoA synthetase-like"/>
    <property type="match status" value="1"/>
</dbReference>
<gene>
    <name evidence="4" type="ORF">ACFQGU_14345</name>
</gene>
<evidence type="ECO:0000313" key="5">
    <source>
        <dbReference type="Proteomes" id="UP001596138"/>
    </source>
</evidence>
<name>A0ABW1T5C3_9ACTN</name>
<keyword evidence="1" id="KW-0547">Nucleotide-binding</keyword>
<dbReference type="Proteomes" id="UP001596138">
    <property type="component" value="Unassembled WGS sequence"/>
</dbReference>
<evidence type="ECO:0000313" key="4">
    <source>
        <dbReference type="EMBL" id="MFC6239062.1"/>
    </source>
</evidence>
<dbReference type="Pfam" id="PF00501">
    <property type="entry name" value="AMP-binding"/>
    <property type="match status" value="1"/>
</dbReference>
<proteinExistence type="predicted"/>
<dbReference type="Gene3D" id="3.40.50.12780">
    <property type="entry name" value="N-terminal domain of ligase-like"/>
    <property type="match status" value="1"/>
</dbReference>
<feature type="domain" description="AMP-dependent synthetase/ligase" evidence="3">
    <location>
        <begin position="13"/>
        <end position="430"/>
    </location>
</feature>
<evidence type="ECO:0000256" key="2">
    <source>
        <dbReference type="ARBA" id="ARBA00022840"/>
    </source>
</evidence>
<dbReference type="PROSITE" id="PS00455">
    <property type="entry name" value="AMP_BINDING"/>
    <property type="match status" value="1"/>
</dbReference>
<organism evidence="4 5">
    <name type="scientific">Longivirga aurantiaca</name>
    <dbReference type="NCBI Taxonomy" id="1837743"/>
    <lineage>
        <taxon>Bacteria</taxon>
        <taxon>Bacillati</taxon>
        <taxon>Actinomycetota</taxon>
        <taxon>Actinomycetes</taxon>
        <taxon>Sporichthyales</taxon>
        <taxon>Sporichthyaceae</taxon>
        <taxon>Longivirga</taxon>
    </lineage>
</organism>
<accession>A0ABW1T5C3</accession>
<reference evidence="5" key="1">
    <citation type="journal article" date="2019" name="Int. J. Syst. Evol. Microbiol.">
        <title>The Global Catalogue of Microorganisms (GCM) 10K type strain sequencing project: providing services to taxonomists for standard genome sequencing and annotation.</title>
        <authorList>
            <consortium name="The Broad Institute Genomics Platform"/>
            <consortium name="The Broad Institute Genome Sequencing Center for Infectious Disease"/>
            <person name="Wu L."/>
            <person name="Ma J."/>
        </authorList>
    </citation>
    <scope>NUCLEOTIDE SEQUENCE [LARGE SCALE GENOMIC DNA]</scope>
    <source>
        <strain evidence="5">CGMCC 4.7317</strain>
    </source>
</reference>
<dbReference type="InterPro" id="IPR020845">
    <property type="entry name" value="AMP-binding_CS"/>
</dbReference>
<keyword evidence="5" id="KW-1185">Reference proteome</keyword>
<evidence type="ECO:0000256" key="1">
    <source>
        <dbReference type="ARBA" id="ARBA00022741"/>
    </source>
</evidence>
<dbReference type="InterPro" id="IPR000873">
    <property type="entry name" value="AMP-dep_synth/lig_dom"/>
</dbReference>
<dbReference type="EMBL" id="JBHSTI010000008">
    <property type="protein sequence ID" value="MFC6239062.1"/>
    <property type="molecule type" value="Genomic_DNA"/>
</dbReference>
<dbReference type="InterPro" id="IPR042099">
    <property type="entry name" value="ANL_N_sf"/>
</dbReference>
<dbReference type="RefSeq" id="WP_386768303.1">
    <property type="nucleotide sequence ID" value="NZ_JBHSTI010000008.1"/>
</dbReference>
<protein>
    <submittedName>
        <fullName evidence="4">AMP-dependent synthetase/ligase</fullName>
    </submittedName>
</protein>
<keyword evidence="2" id="KW-0067">ATP-binding</keyword>
<dbReference type="PANTHER" id="PTHR43272:SF33">
    <property type="entry name" value="AMP-BINDING DOMAIN-CONTAINING PROTEIN-RELATED"/>
    <property type="match status" value="1"/>
</dbReference>
<sequence>MPEPAASLGRLFFDRVAADPAREAFRAPTAAGGWESWSWGRSGERVTELAAGLLSLGLQPEDRVAIASNTRLEWIFFDLAIMAAGGATTTVYPSTNADDVAFILSDSGSRIVIAEDAKQLGKLNDQRGSIPAVEKVVLIDTTGVDLSSRGDDWVITSDDLAGRGRALLDSDADAVTRATDAVRPESLATLIYTSGTTGRPKGVELTQSNWTYEAASIEGLGLLRPDQLQFLWLPLSHSFGKVLLSAQLQIGFTSAVDGRVEKIVDNLALLKPNFMAGAPRIYEKVYARVVSMQAAEGGAKEKIFNWAIGVGHQYAEAKRKGSVSPILGAQHAIADKLVFSKVRARLGGNIEYLVSGSAALSKDVGSWFEAVGLELLEGYGLTETSAGSVVGRPGKNRVGTVGLPFPGTTVKIADDGEILVKGGGVMRGYYNLPEATSEMLIGDGWLATGDIGEIDDDGYVRITDRKKDLIKTSGGKYIAPGLIEARFKALCPLLGNVIVHANNRNYATALVTLDPDITAGYAEAHGIAGGPAEWAKDPAVEKEVRDAMAELNKGLNRWETVKDVRILPRDLSIEDGELTPSLKIKRKVVETSFADVLESMYPNK</sequence>
<dbReference type="PANTHER" id="PTHR43272">
    <property type="entry name" value="LONG-CHAIN-FATTY-ACID--COA LIGASE"/>
    <property type="match status" value="1"/>
</dbReference>
<comment type="caution">
    <text evidence="4">The sequence shown here is derived from an EMBL/GenBank/DDBJ whole genome shotgun (WGS) entry which is preliminary data.</text>
</comment>